<gene>
    <name evidence="2" type="ORF">QC818_07815</name>
</gene>
<evidence type="ECO:0000256" key="1">
    <source>
        <dbReference type="SAM" id="Phobius"/>
    </source>
</evidence>
<keyword evidence="1" id="KW-1133">Transmembrane helix</keyword>
<reference evidence="2 3" key="1">
    <citation type="submission" date="2023-04" db="EMBL/GenBank/DDBJ databases">
        <title>A long-awaited taxogenomic arrangement of the family Halomonadaceae.</title>
        <authorList>
            <person name="De La Haba R."/>
            <person name="Chuvochina M."/>
            <person name="Wittouck S."/>
            <person name="Arahal D.R."/>
            <person name="Sanchez-Porro C."/>
            <person name="Hugenholtz P."/>
            <person name="Ventosa A."/>
        </authorList>
    </citation>
    <scope>NUCLEOTIDE SEQUENCE [LARGE SCALE GENOMIC DNA]</scope>
    <source>
        <strain evidence="2 3">DSM 23530</strain>
    </source>
</reference>
<keyword evidence="1" id="KW-0812">Transmembrane</keyword>
<evidence type="ECO:0000313" key="2">
    <source>
        <dbReference type="EMBL" id="MDR5866684.1"/>
    </source>
</evidence>
<protein>
    <submittedName>
        <fullName evidence="2">Uncharacterized protein</fullName>
    </submittedName>
</protein>
<evidence type="ECO:0000313" key="3">
    <source>
        <dbReference type="Proteomes" id="UP001264519"/>
    </source>
</evidence>
<feature type="transmembrane region" description="Helical" evidence="1">
    <location>
        <begin position="28"/>
        <end position="46"/>
    </location>
</feature>
<dbReference type="RefSeq" id="WP_309652280.1">
    <property type="nucleotide sequence ID" value="NZ_JARWAK010000005.1"/>
</dbReference>
<proteinExistence type="predicted"/>
<feature type="transmembrane region" description="Helical" evidence="1">
    <location>
        <begin position="67"/>
        <end position="87"/>
    </location>
</feature>
<organism evidence="2 3">
    <name type="scientific">Halomonas koreensis</name>
    <dbReference type="NCBI Taxonomy" id="245385"/>
    <lineage>
        <taxon>Bacteria</taxon>
        <taxon>Pseudomonadati</taxon>
        <taxon>Pseudomonadota</taxon>
        <taxon>Gammaproteobacteria</taxon>
        <taxon>Oceanospirillales</taxon>
        <taxon>Halomonadaceae</taxon>
        <taxon>Halomonas</taxon>
    </lineage>
</organism>
<sequence length="160" mass="17481">MKKVVFSSIPFLLTGCGGSEIDARIVDLAGVVFLFFILVIGVKYLSLKIYEVNRFKVLGDAILHRGGFFSIPVYACGAYSFSFGVLHGGLSKVLMLAGMVAIVTARCLQLAGKNIGNEKKRKFYVEVVFMGMTFFAALFFIFKMGSSMFSDFSGGMFGIL</sequence>
<feature type="transmembrane region" description="Helical" evidence="1">
    <location>
        <begin position="93"/>
        <end position="111"/>
    </location>
</feature>
<accession>A0ABU1G183</accession>
<keyword evidence="1" id="KW-0472">Membrane</keyword>
<name>A0ABU1G183_9GAMM</name>
<feature type="transmembrane region" description="Helical" evidence="1">
    <location>
        <begin position="123"/>
        <end position="142"/>
    </location>
</feature>
<keyword evidence="3" id="KW-1185">Reference proteome</keyword>
<comment type="caution">
    <text evidence="2">The sequence shown here is derived from an EMBL/GenBank/DDBJ whole genome shotgun (WGS) entry which is preliminary data.</text>
</comment>
<dbReference type="PROSITE" id="PS51257">
    <property type="entry name" value="PROKAR_LIPOPROTEIN"/>
    <property type="match status" value="1"/>
</dbReference>
<dbReference type="EMBL" id="JARWAK010000005">
    <property type="protein sequence ID" value="MDR5866684.1"/>
    <property type="molecule type" value="Genomic_DNA"/>
</dbReference>
<dbReference type="Proteomes" id="UP001264519">
    <property type="component" value="Unassembled WGS sequence"/>
</dbReference>